<name>A0A7C4YGX4_UNCW3</name>
<organism evidence="1">
    <name type="scientific">candidate division WOR-3 bacterium</name>
    <dbReference type="NCBI Taxonomy" id="2052148"/>
    <lineage>
        <taxon>Bacteria</taxon>
        <taxon>Bacteria division WOR-3</taxon>
    </lineage>
</organism>
<proteinExistence type="predicted"/>
<dbReference type="AlphaFoldDB" id="A0A7C4YGX4"/>
<dbReference type="SUPFAM" id="SSF56935">
    <property type="entry name" value="Porins"/>
    <property type="match status" value="1"/>
</dbReference>
<protein>
    <recommendedName>
        <fullName evidence="2">Porin</fullName>
    </recommendedName>
</protein>
<dbReference type="Gene3D" id="2.40.160.10">
    <property type="entry name" value="Porin"/>
    <property type="match status" value="1"/>
</dbReference>
<evidence type="ECO:0008006" key="2">
    <source>
        <dbReference type="Google" id="ProtNLM"/>
    </source>
</evidence>
<sequence length="332" mass="38051">MVFVLVVTQSLFGLETKIKGEFWNRYTLKMEGMDVKNSYFSLERGYFTLEPKFNDNLKGRFTLNFFSAVNKDFKDGAGLKLKYAYLDFVKLLPQLNTNLSFGLIKHYFGTIYDWNYTTIEKALEDREKIASSTDYGISLNGILPKGYGEYQLSILNGEGYKKSLTDVNIFPEYCGNVRLIPFPGITIGGSYLYENKAIHPDSTAKIRSAYAGVGRIKFGILDFWAEYLQGTYIDSVSSGYMLMPVFSIGNISMIDMDIVLRYDFWNPDKEAENDAFKKLTAGFNWNILRDESFKPVVFLQVNGERTFYDDTTKKATDVVTVQLRWIISNTIK</sequence>
<accession>A0A7C4YGX4</accession>
<dbReference type="EMBL" id="DTHG01000105">
    <property type="protein sequence ID" value="HGW92625.1"/>
    <property type="molecule type" value="Genomic_DNA"/>
</dbReference>
<comment type="caution">
    <text evidence="1">The sequence shown here is derived from an EMBL/GenBank/DDBJ whole genome shotgun (WGS) entry which is preliminary data.</text>
</comment>
<reference evidence="1" key="1">
    <citation type="journal article" date="2020" name="mSystems">
        <title>Genome- and Community-Level Interaction Insights into Carbon Utilization and Element Cycling Functions of Hydrothermarchaeota in Hydrothermal Sediment.</title>
        <authorList>
            <person name="Zhou Z."/>
            <person name="Liu Y."/>
            <person name="Xu W."/>
            <person name="Pan J."/>
            <person name="Luo Z.H."/>
            <person name="Li M."/>
        </authorList>
    </citation>
    <scope>NUCLEOTIDE SEQUENCE [LARGE SCALE GENOMIC DNA]</scope>
    <source>
        <strain evidence="1">SpSt-780</strain>
    </source>
</reference>
<evidence type="ECO:0000313" key="1">
    <source>
        <dbReference type="EMBL" id="HGW92625.1"/>
    </source>
</evidence>
<gene>
    <name evidence="1" type="ORF">ENV67_08840</name>
</gene>
<dbReference type="InterPro" id="IPR023614">
    <property type="entry name" value="Porin_dom_sf"/>
</dbReference>